<sequence length="781" mass="85987">MRKPPTEAVDPTTRQPTQQLRMVYRHALRHQKLEIEAQQCDADRSKMRTTPATEGSAVQLESRLCKPIRSLPGLQLPTFTHTAWPARSRRRRRPADLLSTSLLMVYRFLMLLGAVVPVSAVRIAFTNCLDDKYVASNPQKLQWAPLYANARFDTSTPKYSLEVVVWGNVTGRQDTTIQVPSFVSDPLYWSDSGKTNGKIIQSANPDAANPVATTLYRRINVLTYQPVNDRVDFCKQGLFNGSCPLGPTFNTSNFVIPNKVSHLPPSSLADFPSMNLTHEFGSSYSFASFSSTLLLLYGDEAVTNIGCVSSIITPDLGSNRNVVKFLPLAILVISGIAVIFAGNLSPWGSTDIFQWSSNYGRDADQLRLVTPGFGDCLQYIQFIVLTGSLTISYPGFYQPIVSQVGWSTIMFNESFVTHKPGWQNVVDGIYVTDINAKYGLERLGQLVGMADDQDIWAGMMVWLCVIIAATFLVVQASFLAQWIYRRSTKTTEEDLRAKNIPFSIGNIVRILYNYMLMPIVSLSAYQLVIASSAPAYSVALACVTLAVLIAVAAYLLYLIITTRPKSVLFDDLPIVLRFGPLYNTYSDEAATFAFIPVVLQFCRGLAIGAIQPSGLAQIVILAICEVIHIFTLNAVKPFQSPTSMNAYHTVFSCLRLVTILLMVAFVPGLGVTEGPKGWIGYAILVVHACVLIFGFLLSSLQTIVEVIARMMGAGRNNSSNSTRGGLSKIFGMRQLNKRESHRPIPSRISQLSTVGMLDTEKANRAGNHHGGQSAPQQLRSG</sequence>
<protein>
    <submittedName>
        <fullName evidence="1">Uncharacterized protein</fullName>
    </submittedName>
</protein>
<comment type="caution">
    <text evidence="1">The sequence shown here is derived from an EMBL/GenBank/DDBJ whole genome shotgun (WGS) entry which is preliminary data.</text>
</comment>
<evidence type="ECO:0000313" key="1">
    <source>
        <dbReference type="EMBL" id="KAJ2974636.1"/>
    </source>
</evidence>
<dbReference type="EMBL" id="JANJQO010000804">
    <property type="protein sequence ID" value="KAJ2974636.1"/>
    <property type="molecule type" value="Genomic_DNA"/>
</dbReference>
<gene>
    <name evidence="1" type="ORF">NQ176_g5953</name>
</gene>
<evidence type="ECO:0000313" key="2">
    <source>
        <dbReference type="Proteomes" id="UP001143910"/>
    </source>
</evidence>
<accession>A0ACC1N822</accession>
<keyword evidence="2" id="KW-1185">Reference proteome</keyword>
<name>A0ACC1N822_9HYPO</name>
<reference evidence="1" key="1">
    <citation type="submission" date="2022-08" db="EMBL/GenBank/DDBJ databases">
        <title>Genome Sequence of Lecanicillium fungicola.</title>
        <authorList>
            <person name="Buettner E."/>
        </authorList>
    </citation>
    <scope>NUCLEOTIDE SEQUENCE</scope>
    <source>
        <strain evidence="1">Babe33</strain>
    </source>
</reference>
<proteinExistence type="predicted"/>
<dbReference type="Proteomes" id="UP001143910">
    <property type="component" value="Unassembled WGS sequence"/>
</dbReference>
<organism evidence="1 2">
    <name type="scientific">Zarea fungicola</name>
    <dbReference type="NCBI Taxonomy" id="93591"/>
    <lineage>
        <taxon>Eukaryota</taxon>
        <taxon>Fungi</taxon>
        <taxon>Dikarya</taxon>
        <taxon>Ascomycota</taxon>
        <taxon>Pezizomycotina</taxon>
        <taxon>Sordariomycetes</taxon>
        <taxon>Hypocreomycetidae</taxon>
        <taxon>Hypocreales</taxon>
        <taxon>Cordycipitaceae</taxon>
        <taxon>Zarea</taxon>
    </lineage>
</organism>